<dbReference type="Proteomes" id="UP000527860">
    <property type="component" value="Unassembled WGS sequence"/>
</dbReference>
<keyword evidence="3" id="KW-0808">Transferase</keyword>
<dbReference type="RefSeq" id="WP_040106298.1">
    <property type="nucleotide sequence ID" value="NZ_JABEVU030000001.1"/>
</dbReference>
<proteinExistence type="predicted"/>
<organism evidence="2 4">
    <name type="scientific">Salinicoccus roseus</name>
    <dbReference type="NCBI Taxonomy" id="45670"/>
    <lineage>
        <taxon>Bacteria</taxon>
        <taxon>Bacillati</taxon>
        <taxon>Bacillota</taxon>
        <taxon>Bacilli</taxon>
        <taxon>Bacillales</taxon>
        <taxon>Staphylococcaceae</taxon>
        <taxon>Salinicoccus</taxon>
    </lineage>
</organism>
<dbReference type="Pfam" id="PF13393">
    <property type="entry name" value="tRNA-synt_His"/>
    <property type="match status" value="1"/>
</dbReference>
<keyword evidence="3" id="KW-0328">Glycosyltransferase</keyword>
<evidence type="ECO:0000313" key="5">
    <source>
        <dbReference type="Proteomes" id="UP000527860"/>
    </source>
</evidence>
<dbReference type="STRING" id="45670.SN16_09005"/>
<dbReference type="SUPFAM" id="SSF55681">
    <property type="entry name" value="Class II aaRS and biotin synthetases"/>
    <property type="match status" value="1"/>
</dbReference>
<dbReference type="GO" id="GO:0016757">
    <property type="term" value="F:glycosyltransferase activity"/>
    <property type="evidence" value="ECO:0007669"/>
    <property type="project" value="UniProtKB-KW"/>
</dbReference>
<keyword evidence="5" id="KW-1185">Reference proteome</keyword>
<comment type="caution">
    <text evidence="2">The sequence shown here is derived from an EMBL/GenBank/DDBJ whole genome shotgun (WGS) entry which is preliminary data.</text>
</comment>
<dbReference type="InterPro" id="IPR041715">
    <property type="entry name" value="HisRS-like_core"/>
</dbReference>
<protein>
    <submittedName>
        <fullName evidence="3">ATP phosphoribosyltransferase regulatory subunit</fullName>
    </submittedName>
</protein>
<name>A0A0C2HLG3_9STAP</name>
<dbReference type="EMBL" id="JABEVU030000001">
    <property type="protein sequence ID" value="MDB0580943.1"/>
    <property type="molecule type" value="Genomic_DNA"/>
</dbReference>
<dbReference type="GO" id="GO:0140096">
    <property type="term" value="F:catalytic activity, acting on a protein"/>
    <property type="evidence" value="ECO:0007669"/>
    <property type="project" value="UniProtKB-ARBA"/>
</dbReference>
<evidence type="ECO:0000313" key="4">
    <source>
        <dbReference type="Proteomes" id="UP000031546"/>
    </source>
</evidence>
<dbReference type="EMBL" id="JXII01000007">
    <property type="protein sequence ID" value="KIH70396.1"/>
    <property type="molecule type" value="Genomic_DNA"/>
</dbReference>
<evidence type="ECO:0000259" key="1">
    <source>
        <dbReference type="Pfam" id="PF13393"/>
    </source>
</evidence>
<evidence type="ECO:0000313" key="3">
    <source>
        <dbReference type="EMBL" id="MDB0580943.1"/>
    </source>
</evidence>
<dbReference type="Gene3D" id="3.30.930.10">
    <property type="entry name" value="Bira Bifunctional Protein, Domain 2"/>
    <property type="match status" value="1"/>
</dbReference>
<dbReference type="InterPro" id="IPR045864">
    <property type="entry name" value="aa-tRNA-synth_II/BPL/LPL"/>
</dbReference>
<gene>
    <name evidence="3" type="ORF">F7P68_0010385</name>
    <name evidence="2" type="ORF">SN16_09005</name>
</gene>
<sequence length="267" mass="31103">MKNDLIIRRLKFAQDYTQLLADENYQLVDMNMVEPFNIDDKRHHSSTIIFERNEQLFSIRSDWTRSLLNYSEDYHLSQRFFGYFGPVVRNYKTFHQAGVELYRPTDEEILASIDMHLSFVTEGYGEKFHSIVVNDDTLLDLYIDKYDLDSGIRNLVHEKNLSELRKQLGQTHPLYILLSAKVSDQMDLVNAEFGDSDIMRFIDRLKQALEGYGMKFILDLSFRSPQSYYNGFYFQAFLDHDYPLLSGGEYNSSAFGIAVNLSNGGLL</sequence>
<evidence type="ECO:0000313" key="2">
    <source>
        <dbReference type="EMBL" id="KIH70396.1"/>
    </source>
</evidence>
<reference evidence="3" key="3">
    <citation type="submission" date="2022-12" db="EMBL/GenBank/DDBJ databases">
        <title>Genome analysis and biological profiling of marine Salinicoccus roseus MOSEL-ME25.</title>
        <authorList>
            <person name="Mirza F.T."/>
            <person name="Xie Y."/>
            <person name="Shinwari Z.K."/>
        </authorList>
    </citation>
    <scope>NUCLEOTIDE SEQUENCE</scope>
    <source>
        <strain evidence="3">MOSEL-ME25</strain>
    </source>
</reference>
<feature type="domain" description="Class II Histidinyl-tRNA synthetase (HisRS)-like catalytic core" evidence="1">
    <location>
        <begin position="18"/>
        <end position="252"/>
    </location>
</feature>
<dbReference type="GeneID" id="77845694"/>
<dbReference type="AlphaFoldDB" id="A0A0C2HLG3"/>
<reference evidence="2 4" key="1">
    <citation type="submission" date="2015-01" db="EMBL/GenBank/DDBJ databases">
        <title>Genome sequences of high lactate-tolerant strain Salinicoccus roseus W12 with industrial interest.</title>
        <authorList>
            <person name="Wang H."/>
            <person name="Yu B."/>
        </authorList>
    </citation>
    <scope>NUCLEOTIDE SEQUENCE [LARGE SCALE GENOMIC DNA]</scope>
    <source>
        <strain evidence="2 4">W12</strain>
    </source>
</reference>
<reference evidence="3" key="2">
    <citation type="submission" date="2020-04" db="EMBL/GenBank/DDBJ databases">
        <authorList>
            <person name="Tanveer F."/>
            <person name="Xie Y."/>
            <person name="Shinwari Z.K."/>
        </authorList>
    </citation>
    <scope>NUCLEOTIDE SEQUENCE</scope>
    <source>
        <strain evidence="3">MOSEL-ME25</strain>
    </source>
</reference>
<dbReference type="Proteomes" id="UP000031546">
    <property type="component" value="Unassembled WGS sequence"/>
</dbReference>
<accession>A0A0C2HLG3</accession>
<dbReference type="OrthoDB" id="2387597at2"/>